<dbReference type="AlphaFoldDB" id="A0A1N6RGR5"/>
<protein>
    <recommendedName>
        <fullName evidence="4">Nitrogen fixation protein FixH</fullName>
    </recommendedName>
</protein>
<name>A0A1N6RGR5_9GAMM</name>
<keyword evidence="3" id="KW-1185">Reference proteome</keyword>
<dbReference type="InterPro" id="IPR008620">
    <property type="entry name" value="FixH"/>
</dbReference>
<accession>A0A1N6RGR5</accession>
<evidence type="ECO:0000313" key="2">
    <source>
        <dbReference type="EMBL" id="SIQ28053.1"/>
    </source>
</evidence>
<reference evidence="3" key="1">
    <citation type="submission" date="2017-01" db="EMBL/GenBank/DDBJ databases">
        <authorList>
            <person name="Varghese N."/>
            <person name="Submissions S."/>
        </authorList>
    </citation>
    <scope>NUCLEOTIDE SEQUENCE [LARGE SCALE GENOMIC DNA]</scope>
    <source>
        <strain evidence="3">UM1</strain>
    </source>
</reference>
<proteinExistence type="predicted"/>
<evidence type="ECO:0008006" key="4">
    <source>
        <dbReference type="Google" id="ProtNLM"/>
    </source>
</evidence>
<dbReference type="EMBL" id="FTLW01000002">
    <property type="protein sequence ID" value="SIQ28053.1"/>
    <property type="molecule type" value="Genomic_DNA"/>
</dbReference>
<sequence length="170" mass="19149">MKTRTNKAYREPMVWLVFGLPAMVVVAGIATLVIAIQHRDGGEVTDQVQRTAQIQQTDLGPDARAGAMGLRVLLREREGRIEVLPMAGNFPQKQSLRLMAEHPTDRTQDRVLVLLPQAHAQGWLSKETFEATRQHAWKFSLIPGNEQWRLRGRMPKEQSAVVLLPAVEPE</sequence>
<evidence type="ECO:0000256" key="1">
    <source>
        <dbReference type="SAM" id="Phobius"/>
    </source>
</evidence>
<organism evidence="2 3">
    <name type="scientific">Solilutibacter tolerans</name>
    <dbReference type="NCBI Taxonomy" id="1604334"/>
    <lineage>
        <taxon>Bacteria</taxon>
        <taxon>Pseudomonadati</taxon>
        <taxon>Pseudomonadota</taxon>
        <taxon>Gammaproteobacteria</taxon>
        <taxon>Lysobacterales</taxon>
        <taxon>Lysobacteraceae</taxon>
        <taxon>Solilutibacter</taxon>
    </lineage>
</organism>
<dbReference type="OrthoDB" id="5948217at2"/>
<keyword evidence="1" id="KW-1133">Transmembrane helix</keyword>
<evidence type="ECO:0000313" key="3">
    <source>
        <dbReference type="Proteomes" id="UP000241788"/>
    </source>
</evidence>
<keyword evidence="1" id="KW-0472">Membrane</keyword>
<keyword evidence="1" id="KW-0812">Transmembrane</keyword>
<dbReference type="RefSeq" id="WP_076585872.1">
    <property type="nucleotide sequence ID" value="NZ_FTLW01000002.1"/>
</dbReference>
<dbReference type="Proteomes" id="UP000241788">
    <property type="component" value="Unassembled WGS sequence"/>
</dbReference>
<feature type="transmembrane region" description="Helical" evidence="1">
    <location>
        <begin position="12"/>
        <end position="36"/>
    </location>
</feature>
<gene>
    <name evidence="2" type="ORF">SAMN05421546_1001</name>
</gene>
<dbReference type="Pfam" id="PF05751">
    <property type="entry name" value="FixH"/>
    <property type="match status" value="1"/>
</dbReference>
<dbReference type="STRING" id="1604334.SAMN05421546_1001"/>